<protein>
    <submittedName>
        <fullName evidence="1">Uncharacterized protein</fullName>
    </submittedName>
</protein>
<dbReference type="EMBL" id="UINC01201810">
    <property type="protein sequence ID" value="SVE21313.1"/>
    <property type="molecule type" value="Genomic_DNA"/>
</dbReference>
<organism evidence="1">
    <name type="scientific">marine metagenome</name>
    <dbReference type="NCBI Taxonomy" id="408172"/>
    <lineage>
        <taxon>unclassified sequences</taxon>
        <taxon>metagenomes</taxon>
        <taxon>ecological metagenomes</taxon>
    </lineage>
</organism>
<evidence type="ECO:0000313" key="1">
    <source>
        <dbReference type="EMBL" id="SVE21313.1"/>
    </source>
</evidence>
<reference evidence="1" key="1">
    <citation type="submission" date="2018-05" db="EMBL/GenBank/DDBJ databases">
        <authorList>
            <person name="Lanie J.A."/>
            <person name="Ng W.-L."/>
            <person name="Kazmierczak K.M."/>
            <person name="Andrzejewski T.M."/>
            <person name="Davidsen T.M."/>
            <person name="Wayne K.J."/>
            <person name="Tettelin H."/>
            <person name="Glass J.I."/>
            <person name="Rusch D."/>
            <person name="Podicherti R."/>
            <person name="Tsui H.-C.T."/>
            <person name="Winkler M.E."/>
        </authorList>
    </citation>
    <scope>NUCLEOTIDE SEQUENCE</scope>
</reference>
<name>A0A383BND5_9ZZZZ</name>
<proteinExistence type="predicted"/>
<sequence length="25" mass="2964">MASDLIFSLREVDVRFGKKQIFHNL</sequence>
<dbReference type="AlphaFoldDB" id="A0A383BND5"/>
<accession>A0A383BND5</accession>
<feature type="non-terminal residue" evidence="1">
    <location>
        <position position="25"/>
    </location>
</feature>
<gene>
    <name evidence="1" type="ORF">METZ01_LOCUS474167</name>
</gene>